<sequence>MTTYVQAPTSGVVIPLAETSDPIFASGALGPGVAIRPGGETFVAPLAGTLVTVMPHAYGIAGDDGVEVLVHIGIDTVELEGRHFVPVVAKGQHVEAGDAFVTVDLEAIAAAGFDTVTIVVVTNAGGLGAVEPVADGPVDAGAAVLKVSA</sequence>
<evidence type="ECO:0000256" key="6">
    <source>
        <dbReference type="ARBA" id="ARBA00022777"/>
    </source>
</evidence>
<evidence type="ECO:0000256" key="4">
    <source>
        <dbReference type="ARBA" id="ARBA00022679"/>
    </source>
</evidence>
<keyword evidence="3 8" id="KW-0762">Sugar transport</keyword>
<keyword evidence="2" id="KW-0813">Transport</keyword>
<dbReference type="SUPFAM" id="SSF51261">
    <property type="entry name" value="Duplicated hybrid motif"/>
    <property type="match status" value="1"/>
</dbReference>
<dbReference type="GO" id="GO:0009401">
    <property type="term" value="P:phosphoenolpyruvate-dependent sugar phosphotransferase system"/>
    <property type="evidence" value="ECO:0007669"/>
    <property type="project" value="UniProtKB-KW"/>
</dbReference>
<protein>
    <submittedName>
        <fullName evidence="8">PTS glucose transporter subunit IIA</fullName>
    </submittedName>
</protein>
<evidence type="ECO:0000259" key="7">
    <source>
        <dbReference type="PROSITE" id="PS51093"/>
    </source>
</evidence>
<evidence type="ECO:0000313" key="8">
    <source>
        <dbReference type="EMBL" id="WNM23790.1"/>
    </source>
</evidence>
<dbReference type="Gene3D" id="2.70.70.10">
    <property type="entry name" value="Glucose Permease (Domain IIA)"/>
    <property type="match status" value="1"/>
</dbReference>
<dbReference type="Proteomes" id="UP001304125">
    <property type="component" value="Chromosome"/>
</dbReference>
<dbReference type="Pfam" id="PF00358">
    <property type="entry name" value="PTS_EIIA_1"/>
    <property type="match status" value="1"/>
</dbReference>
<dbReference type="PANTHER" id="PTHR45008:SF1">
    <property type="entry name" value="PTS SYSTEM GLUCOSE-SPECIFIC EIIA COMPONENT"/>
    <property type="match status" value="1"/>
</dbReference>
<name>A0AA96J6Y9_9MICO</name>
<organism evidence="8 9">
    <name type="scientific">Demequina capsici</name>
    <dbReference type="NCBI Taxonomy" id="3075620"/>
    <lineage>
        <taxon>Bacteria</taxon>
        <taxon>Bacillati</taxon>
        <taxon>Actinomycetota</taxon>
        <taxon>Actinomycetes</taxon>
        <taxon>Micrococcales</taxon>
        <taxon>Demequinaceae</taxon>
        <taxon>Demequina</taxon>
    </lineage>
</organism>
<dbReference type="GO" id="GO:0016301">
    <property type="term" value="F:kinase activity"/>
    <property type="evidence" value="ECO:0007669"/>
    <property type="project" value="UniProtKB-KW"/>
</dbReference>
<dbReference type="NCBIfam" id="TIGR00830">
    <property type="entry name" value="PTBA"/>
    <property type="match status" value="1"/>
</dbReference>
<comment type="subcellular location">
    <subcellularLocation>
        <location evidence="1">Cytoplasm</location>
    </subcellularLocation>
</comment>
<evidence type="ECO:0000256" key="2">
    <source>
        <dbReference type="ARBA" id="ARBA00022448"/>
    </source>
</evidence>
<reference evidence="8 9" key="1">
    <citation type="submission" date="2023-09" db="EMBL/GenBank/DDBJ databases">
        <title>Demequina sp. a novel bacteria isolated from Capsicum annuum.</title>
        <authorList>
            <person name="Humaira Z."/>
            <person name="Lee J."/>
            <person name="Cho D."/>
        </authorList>
    </citation>
    <scope>NUCLEOTIDE SEQUENCE [LARGE SCALE GENOMIC DNA]</scope>
    <source>
        <strain evidence="8 9">OYTSA14</strain>
    </source>
</reference>
<keyword evidence="6" id="KW-0418">Kinase</keyword>
<evidence type="ECO:0000256" key="3">
    <source>
        <dbReference type="ARBA" id="ARBA00022597"/>
    </source>
</evidence>
<feature type="domain" description="PTS EIIA type-1" evidence="7">
    <location>
        <begin position="21"/>
        <end position="123"/>
    </location>
</feature>
<dbReference type="PROSITE" id="PS51093">
    <property type="entry name" value="PTS_EIIA_TYPE_1"/>
    <property type="match status" value="1"/>
</dbReference>
<proteinExistence type="predicted"/>
<dbReference type="EMBL" id="CP134879">
    <property type="protein sequence ID" value="WNM23790.1"/>
    <property type="molecule type" value="Genomic_DNA"/>
</dbReference>
<keyword evidence="9" id="KW-1185">Reference proteome</keyword>
<dbReference type="PROSITE" id="PS00371">
    <property type="entry name" value="PTS_EIIA_TYPE_1_HIS"/>
    <property type="match status" value="1"/>
</dbReference>
<keyword evidence="4" id="KW-0808">Transferase</keyword>
<accession>A0AA96J6Y9</accession>
<evidence type="ECO:0000313" key="9">
    <source>
        <dbReference type="Proteomes" id="UP001304125"/>
    </source>
</evidence>
<dbReference type="PANTHER" id="PTHR45008">
    <property type="entry name" value="PTS SYSTEM GLUCOSE-SPECIFIC EIIA COMPONENT"/>
    <property type="match status" value="1"/>
</dbReference>
<keyword evidence="5" id="KW-0598">Phosphotransferase system</keyword>
<dbReference type="InterPro" id="IPR011055">
    <property type="entry name" value="Dup_hybrid_motif"/>
</dbReference>
<dbReference type="InterPro" id="IPR050890">
    <property type="entry name" value="PTS_EIIA_component"/>
</dbReference>
<dbReference type="RefSeq" id="WP_313496970.1">
    <property type="nucleotide sequence ID" value="NZ_CP134879.1"/>
</dbReference>
<dbReference type="InterPro" id="IPR001127">
    <property type="entry name" value="PTS_EIIA_1_perm"/>
</dbReference>
<dbReference type="AlphaFoldDB" id="A0AA96J6Y9"/>
<evidence type="ECO:0000256" key="1">
    <source>
        <dbReference type="ARBA" id="ARBA00004496"/>
    </source>
</evidence>
<evidence type="ECO:0000256" key="5">
    <source>
        <dbReference type="ARBA" id="ARBA00022683"/>
    </source>
</evidence>
<gene>
    <name evidence="8" type="ORF">RN606_10515</name>
</gene>
<dbReference type="GO" id="GO:0005737">
    <property type="term" value="C:cytoplasm"/>
    <property type="evidence" value="ECO:0007669"/>
    <property type="project" value="UniProtKB-SubCell"/>
</dbReference>